<accession>A0ABM6W948</accession>
<gene>
    <name evidence="2" type="ORF">DLD77_01635</name>
</gene>
<name>A0ABM6W948_9BACT</name>
<evidence type="ECO:0000313" key="3">
    <source>
        <dbReference type="Proteomes" id="UP000246099"/>
    </source>
</evidence>
<organism evidence="2 3">
    <name type="scientific">Chitinophaga alhagiae</name>
    <dbReference type="NCBI Taxonomy" id="2203219"/>
    <lineage>
        <taxon>Bacteria</taxon>
        <taxon>Pseudomonadati</taxon>
        <taxon>Bacteroidota</taxon>
        <taxon>Chitinophagia</taxon>
        <taxon>Chitinophagales</taxon>
        <taxon>Chitinophagaceae</taxon>
        <taxon>Chitinophaga</taxon>
    </lineage>
</organism>
<sequence length="61" mass="7208">MANVSQTQHSTTATRTTRLPGVDNSLVIPSEPMLVREDFKERKPKKERSKRWNIFKFFGWE</sequence>
<reference evidence="2 3" key="1">
    <citation type="submission" date="2018-05" db="EMBL/GenBank/DDBJ databases">
        <title>Chitinophaga sp. nov., isolated from rhizosphere soil of Alhagi.</title>
        <authorList>
            <person name="Liu Y."/>
        </authorList>
    </citation>
    <scope>NUCLEOTIDE SEQUENCE [LARGE SCALE GENOMIC DNA]</scope>
    <source>
        <strain evidence="2 3">T22</strain>
    </source>
</reference>
<evidence type="ECO:0000313" key="2">
    <source>
        <dbReference type="EMBL" id="AWO00497.1"/>
    </source>
</evidence>
<proteinExistence type="predicted"/>
<keyword evidence="3" id="KW-1185">Reference proteome</keyword>
<dbReference type="Proteomes" id="UP000246099">
    <property type="component" value="Chromosome"/>
</dbReference>
<dbReference type="EMBL" id="CP029600">
    <property type="protein sequence ID" value="AWO00497.1"/>
    <property type="molecule type" value="Genomic_DNA"/>
</dbReference>
<feature type="compositionally biased region" description="Low complexity" evidence="1">
    <location>
        <begin position="1"/>
        <end position="18"/>
    </location>
</feature>
<dbReference type="RefSeq" id="WP_208728448.1">
    <property type="nucleotide sequence ID" value="NZ_CP029600.1"/>
</dbReference>
<evidence type="ECO:0000256" key="1">
    <source>
        <dbReference type="SAM" id="MobiDB-lite"/>
    </source>
</evidence>
<feature type="region of interest" description="Disordered" evidence="1">
    <location>
        <begin position="1"/>
        <end position="25"/>
    </location>
</feature>
<protein>
    <submittedName>
        <fullName evidence="2">Uncharacterized protein</fullName>
    </submittedName>
</protein>